<sequence length="72" mass="8140">MLSDKRYGLSINLMATRVMPSLLPQTVNPSLNLEQFTMLLEVLQDMLDHIDSTSDAVERVAQESLGYLLFLL</sequence>
<dbReference type="EMBL" id="OV725079">
    <property type="protein sequence ID" value="CAH1396150.1"/>
    <property type="molecule type" value="Genomic_DNA"/>
</dbReference>
<reference evidence="1" key="1">
    <citation type="submission" date="2022-01" db="EMBL/GenBank/DDBJ databases">
        <authorList>
            <person name="King R."/>
        </authorList>
    </citation>
    <scope>NUCLEOTIDE SEQUENCE</scope>
</reference>
<keyword evidence="2" id="KW-1185">Reference proteome</keyword>
<gene>
    <name evidence="1" type="ORF">NEZAVI_LOCUS6272</name>
</gene>
<organism evidence="1 2">
    <name type="scientific">Nezara viridula</name>
    <name type="common">Southern green stink bug</name>
    <name type="synonym">Cimex viridulus</name>
    <dbReference type="NCBI Taxonomy" id="85310"/>
    <lineage>
        <taxon>Eukaryota</taxon>
        <taxon>Metazoa</taxon>
        <taxon>Ecdysozoa</taxon>
        <taxon>Arthropoda</taxon>
        <taxon>Hexapoda</taxon>
        <taxon>Insecta</taxon>
        <taxon>Pterygota</taxon>
        <taxon>Neoptera</taxon>
        <taxon>Paraneoptera</taxon>
        <taxon>Hemiptera</taxon>
        <taxon>Heteroptera</taxon>
        <taxon>Panheteroptera</taxon>
        <taxon>Pentatomomorpha</taxon>
        <taxon>Pentatomoidea</taxon>
        <taxon>Pentatomidae</taxon>
        <taxon>Pentatominae</taxon>
        <taxon>Nezara</taxon>
    </lineage>
</organism>
<protein>
    <submittedName>
        <fullName evidence="1">Uncharacterized protein</fullName>
    </submittedName>
</protein>
<dbReference type="Proteomes" id="UP001152798">
    <property type="component" value="Chromosome 3"/>
</dbReference>
<dbReference type="AlphaFoldDB" id="A0A9P0H630"/>
<evidence type="ECO:0000313" key="2">
    <source>
        <dbReference type="Proteomes" id="UP001152798"/>
    </source>
</evidence>
<dbReference type="OrthoDB" id="79687at2759"/>
<name>A0A9P0H630_NEZVI</name>
<proteinExistence type="predicted"/>
<evidence type="ECO:0000313" key="1">
    <source>
        <dbReference type="EMBL" id="CAH1396150.1"/>
    </source>
</evidence>
<accession>A0A9P0H630</accession>